<gene>
    <name evidence="1" type="ORF">FBUS_09589</name>
</gene>
<dbReference type="Gene3D" id="3.10.20.90">
    <property type="entry name" value="Phosphatidylinositol 3-kinase Catalytic Subunit, Chain A, domain 1"/>
    <property type="match status" value="1"/>
</dbReference>
<keyword evidence="2" id="KW-1185">Reference proteome</keyword>
<dbReference type="AlphaFoldDB" id="A0A8E0RUN2"/>
<dbReference type="OrthoDB" id="72819at2759"/>
<reference evidence="1" key="1">
    <citation type="submission" date="2019-05" db="EMBL/GenBank/DDBJ databases">
        <title>Annotation for the trematode Fasciolopsis buski.</title>
        <authorList>
            <person name="Choi Y.-J."/>
        </authorList>
    </citation>
    <scope>NUCLEOTIDE SEQUENCE</scope>
    <source>
        <strain evidence="1">HT</strain>
        <tissue evidence="1">Whole worm</tissue>
    </source>
</reference>
<organism evidence="1 2">
    <name type="scientific">Fasciolopsis buskii</name>
    <dbReference type="NCBI Taxonomy" id="27845"/>
    <lineage>
        <taxon>Eukaryota</taxon>
        <taxon>Metazoa</taxon>
        <taxon>Spiralia</taxon>
        <taxon>Lophotrochozoa</taxon>
        <taxon>Platyhelminthes</taxon>
        <taxon>Trematoda</taxon>
        <taxon>Digenea</taxon>
        <taxon>Plagiorchiida</taxon>
        <taxon>Echinostomata</taxon>
        <taxon>Echinostomatoidea</taxon>
        <taxon>Fasciolidae</taxon>
        <taxon>Fasciolopsis</taxon>
    </lineage>
</organism>
<dbReference type="Proteomes" id="UP000728185">
    <property type="component" value="Unassembled WGS sequence"/>
</dbReference>
<evidence type="ECO:0000313" key="2">
    <source>
        <dbReference type="Proteomes" id="UP000728185"/>
    </source>
</evidence>
<comment type="caution">
    <text evidence="1">The sequence shown here is derived from an EMBL/GenBank/DDBJ whole genome shotgun (WGS) entry which is preliminary data.</text>
</comment>
<evidence type="ECO:0000313" key="1">
    <source>
        <dbReference type="EMBL" id="KAA0188455.1"/>
    </source>
</evidence>
<proteinExistence type="predicted"/>
<dbReference type="EMBL" id="LUCM01008409">
    <property type="protein sequence ID" value="KAA0188455.1"/>
    <property type="molecule type" value="Genomic_DNA"/>
</dbReference>
<sequence>MLKFDLSTALQFLCLMLDSTNNIVADALREWKTVRQSIDLRLGAMIRNEQFLCDVLNGARNTGVLTLPLPSVRRVENTLQMHYGQAMELTLLRGDSVHLLVLVPLSARVLDLRHAVQEVILSYLKQYELNKPDRHCGRESSANAVVGGPGDLSLLESPELDTRLSLQFTSPRFISWRNVWKTQCLAWVNPLLVNPTSGRPSIICKLDNLHVRLLDTGIRTGATISFVNKLRRK</sequence>
<accession>A0A8E0RUN2</accession>
<name>A0A8E0RUN2_9TREM</name>
<protein>
    <submittedName>
        <fullName evidence="1">Uncharacterized protein</fullName>
    </submittedName>
</protein>